<protein>
    <submittedName>
        <fullName evidence="8">Transmembrane protein 245</fullName>
    </submittedName>
</protein>
<keyword evidence="3 7" id="KW-0812">Transmembrane</keyword>
<feature type="region of interest" description="Disordered" evidence="6">
    <location>
        <begin position="399"/>
        <end position="429"/>
    </location>
</feature>
<evidence type="ECO:0000256" key="3">
    <source>
        <dbReference type="ARBA" id="ARBA00022692"/>
    </source>
</evidence>
<comment type="similarity">
    <text evidence="2">Belongs to the autoinducer-2 exporter (AI-2E) (TC 2.A.86) family.</text>
</comment>
<evidence type="ECO:0000256" key="7">
    <source>
        <dbReference type="SAM" id="Phobius"/>
    </source>
</evidence>
<evidence type="ECO:0000256" key="4">
    <source>
        <dbReference type="ARBA" id="ARBA00022989"/>
    </source>
</evidence>
<gene>
    <name evidence="8" type="ORF">GBAR_LOCUS20289</name>
</gene>
<evidence type="ECO:0000256" key="1">
    <source>
        <dbReference type="ARBA" id="ARBA00004141"/>
    </source>
</evidence>
<keyword evidence="9" id="KW-1185">Reference proteome</keyword>
<dbReference type="InterPro" id="IPR002549">
    <property type="entry name" value="AI-2E-like"/>
</dbReference>
<dbReference type="Proteomes" id="UP001174909">
    <property type="component" value="Unassembled WGS sequence"/>
</dbReference>
<feature type="transmembrane region" description="Helical" evidence="7">
    <location>
        <begin position="438"/>
        <end position="456"/>
    </location>
</feature>
<dbReference type="AlphaFoldDB" id="A0AA35SVG1"/>
<dbReference type="PANTHER" id="PTHR21716">
    <property type="entry name" value="TRANSMEMBRANE PROTEIN"/>
    <property type="match status" value="1"/>
</dbReference>
<accession>A0AA35SVG1</accession>
<evidence type="ECO:0000313" key="8">
    <source>
        <dbReference type="EMBL" id="CAI8036167.1"/>
    </source>
</evidence>
<dbReference type="GO" id="GO:0016020">
    <property type="term" value="C:membrane"/>
    <property type="evidence" value="ECO:0007669"/>
    <property type="project" value="UniProtKB-SubCell"/>
</dbReference>
<evidence type="ECO:0000256" key="6">
    <source>
        <dbReference type="SAM" id="MobiDB-lite"/>
    </source>
</evidence>
<keyword evidence="5 7" id="KW-0472">Membrane</keyword>
<name>A0AA35SVG1_GEOBA</name>
<feature type="transmembrane region" description="Helical" evidence="7">
    <location>
        <begin position="240"/>
        <end position="262"/>
    </location>
</feature>
<comment type="subcellular location">
    <subcellularLocation>
        <location evidence="1">Membrane</location>
        <topology evidence="1">Multi-pass membrane protein</topology>
    </subcellularLocation>
</comment>
<feature type="transmembrane region" description="Helical" evidence="7">
    <location>
        <begin position="845"/>
        <end position="865"/>
    </location>
</feature>
<organism evidence="8 9">
    <name type="scientific">Geodia barretti</name>
    <name type="common">Barrett's horny sponge</name>
    <dbReference type="NCBI Taxonomy" id="519541"/>
    <lineage>
        <taxon>Eukaryota</taxon>
        <taxon>Metazoa</taxon>
        <taxon>Porifera</taxon>
        <taxon>Demospongiae</taxon>
        <taxon>Heteroscleromorpha</taxon>
        <taxon>Tetractinellida</taxon>
        <taxon>Astrophorina</taxon>
        <taxon>Geodiidae</taxon>
        <taxon>Geodia</taxon>
    </lineage>
</organism>
<feature type="transmembrane region" description="Helical" evidence="7">
    <location>
        <begin position="165"/>
        <end position="185"/>
    </location>
</feature>
<dbReference type="PANTHER" id="PTHR21716:SF4">
    <property type="entry name" value="TRANSMEMBRANE PROTEIN 245"/>
    <property type="match status" value="1"/>
</dbReference>
<reference evidence="8" key="1">
    <citation type="submission" date="2023-03" db="EMBL/GenBank/DDBJ databases">
        <authorList>
            <person name="Steffen K."/>
            <person name="Cardenas P."/>
        </authorList>
    </citation>
    <scope>NUCLEOTIDE SEQUENCE</scope>
</reference>
<dbReference type="Pfam" id="PF01594">
    <property type="entry name" value="AI-2E_transport"/>
    <property type="match status" value="1"/>
</dbReference>
<feature type="transmembrane region" description="Helical" evidence="7">
    <location>
        <begin position="131"/>
        <end position="153"/>
    </location>
</feature>
<feature type="transmembrane region" description="Helical" evidence="7">
    <location>
        <begin position="811"/>
        <end position="833"/>
    </location>
</feature>
<feature type="transmembrane region" description="Helical" evidence="7">
    <location>
        <begin position="787"/>
        <end position="805"/>
    </location>
</feature>
<feature type="transmembrane region" description="Helical" evidence="7">
    <location>
        <begin position="877"/>
        <end position="904"/>
    </location>
</feature>
<sequence length="913" mass="99956">GSGVRLNRSLSEGESLPGRSISHRKSIVGALWSYLTPRGRGSLEQLTQQLHGGEDTDHGVVGAGPARQDEAWLQAYYNGVTLVVLVVAGYLCWAVYCVLGPFLHPLLWAVLTGLLLHPFKKTWTERISQWLELLENNSIPLSAGLVLSPLFLFNHISKTLETTVLTYWLAMLGSTVATISLWSLYRLSLPLHLYRCLTALHSFLLAFEDALTSYKLSFQLLTVFLAFLLLVVVGRSNMKYFTVLASLSTLVWFLALVNVAAYVLGSALAFPLVIGLFMIGGAVSFAANLKRLLNGGKKSTKSAKLRGRLEEDEEGGEVAKRERREGREVVTLEEVKCSGDLNEAREGEEERNVVGTRVQVSDEEFPPENMRPVFEGPEDEGDVTKSRVSFGSVVRISPERPASEGETGRLQAGVKRSPSLPRDSTSSVENEEGRSQSYYVFLGLYGMFFVVLFWTYPFLFLLLVPFAVWGGLRAAFVSINWRITDSRVWPFAQRIQGWVCMQRALLFPAPLPTLSRLYLSLDRTVLKFAKGSLDSLMSLVIIVGLLVSGVGLTVFLVLQIQVELSHYVAIMAAVWERTLETSPQLAEWIGGGEGGGGGIHETFGSFATQGYMYGREWLAGQVQSALGDTSEKGGAIEKQVLNLYDQLYQSYVLANSTTSSESHFGSGLTNSGDLLNEMQIIVMENLETVVSVLKSMWVVLADNLSLALSLLYSVLGLLLSGGTALINAVVFLTTLFYLLCYSSDVYLPVRIVLDIIPSVTQSDTAGHYTTSFSRAIRSVFHASFSRLVFYGLYTWLVHTAFGLPVSVLPAVLAAIAGALPFVGTYWIAIPAVLELWLVEGQTVSAITLLLLSLLPLFFVDSILYGEVEGGHPYLTGLAVAGGIYFAGLEGALIGPILLCCLVFIHELFDDLGS</sequence>
<feature type="transmembrane region" description="Helical" evidence="7">
    <location>
        <begin position="75"/>
        <end position="96"/>
    </location>
</feature>
<feature type="transmembrane region" description="Helical" evidence="7">
    <location>
        <begin position="536"/>
        <end position="558"/>
    </location>
</feature>
<evidence type="ECO:0000256" key="2">
    <source>
        <dbReference type="ARBA" id="ARBA00009773"/>
    </source>
</evidence>
<feature type="region of interest" description="Disordered" evidence="6">
    <location>
        <begin position="304"/>
        <end position="325"/>
    </location>
</feature>
<feature type="transmembrane region" description="Helical" evidence="7">
    <location>
        <begin position="216"/>
        <end position="233"/>
    </location>
</feature>
<proteinExistence type="inferred from homology"/>
<evidence type="ECO:0000256" key="5">
    <source>
        <dbReference type="ARBA" id="ARBA00023136"/>
    </source>
</evidence>
<keyword evidence="4 7" id="KW-1133">Transmembrane helix</keyword>
<dbReference type="EMBL" id="CASHTH010002848">
    <property type="protein sequence ID" value="CAI8036167.1"/>
    <property type="molecule type" value="Genomic_DNA"/>
</dbReference>
<feature type="transmembrane region" description="Helical" evidence="7">
    <location>
        <begin position="724"/>
        <end position="741"/>
    </location>
</feature>
<feature type="transmembrane region" description="Helical" evidence="7">
    <location>
        <begin position="697"/>
        <end position="718"/>
    </location>
</feature>
<feature type="non-terminal residue" evidence="8">
    <location>
        <position position="1"/>
    </location>
</feature>
<feature type="transmembrane region" description="Helical" evidence="7">
    <location>
        <begin position="268"/>
        <end position="289"/>
    </location>
</feature>
<comment type="caution">
    <text evidence="8">The sequence shown here is derived from an EMBL/GenBank/DDBJ whole genome shotgun (WGS) entry which is preliminary data.</text>
</comment>
<evidence type="ECO:0000313" key="9">
    <source>
        <dbReference type="Proteomes" id="UP001174909"/>
    </source>
</evidence>